<evidence type="ECO:0000313" key="2">
    <source>
        <dbReference type="EMBL" id="NKY38139.1"/>
    </source>
</evidence>
<comment type="caution">
    <text evidence="2">The sequence shown here is derived from an EMBL/GenBank/DDBJ whole genome shotgun (WGS) entry which is preliminary data.</text>
</comment>
<dbReference type="PANTHER" id="PTHR37292">
    <property type="entry name" value="VNG6097C"/>
    <property type="match status" value="1"/>
</dbReference>
<accession>A0ABX1JV14</accession>
<evidence type="ECO:0000259" key="1">
    <source>
        <dbReference type="Pfam" id="PF03235"/>
    </source>
</evidence>
<dbReference type="PANTHER" id="PTHR37292:SF2">
    <property type="entry name" value="DUF262 DOMAIN-CONTAINING PROTEIN"/>
    <property type="match status" value="1"/>
</dbReference>
<dbReference type="InterPro" id="IPR004919">
    <property type="entry name" value="GmrSD_N"/>
</dbReference>
<dbReference type="RefSeq" id="WP_168676585.1">
    <property type="nucleotide sequence ID" value="NZ_JAAXOY010000004.1"/>
</dbReference>
<proteinExistence type="predicted"/>
<dbReference type="Pfam" id="PF03235">
    <property type="entry name" value="GmrSD_N"/>
    <property type="match status" value="1"/>
</dbReference>
<organism evidence="2 3">
    <name type="scientific">Cellulomonas septica</name>
    <dbReference type="NCBI Taxonomy" id="285080"/>
    <lineage>
        <taxon>Bacteria</taxon>
        <taxon>Bacillati</taxon>
        <taxon>Actinomycetota</taxon>
        <taxon>Actinomycetes</taxon>
        <taxon>Micrococcales</taxon>
        <taxon>Cellulomonadaceae</taxon>
        <taxon>Cellulomonas</taxon>
    </lineage>
</organism>
<dbReference type="Proteomes" id="UP000777774">
    <property type="component" value="Unassembled WGS sequence"/>
</dbReference>
<name>A0ABX1JV14_9CELL</name>
<evidence type="ECO:0000313" key="3">
    <source>
        <dbReference type="Proteomes" id="UP000777774"/>
    </source>
</evidence>
<reference evidence="2 3" key="1">
    <citation type="submission" date="2020-04" db="EMBL/GenBank/DDBJ databases">
        <title>MicrobeNet Type strains.</title>
        <authorList>
            <person name="Nicholson A.C."/>
        </authorList>
    </citation>
    <scope>NUCLEOTIDE SEQUENCE [LARGE SCALE GENOMIC DNA]</scope>
    <source>
        <strain evidence="2 3">ATCC BAA-787</strain>
    </source>
</reference>
<gene>
    <name evidence="2" type="ORF">HGA02_00960</name>
</gene>
<sequence>MSLKKTRAQDLDLSSLLQGIDDGEVVLPNFQRDFDWTDVEVRSLLGTILSGWPIGSLLLIEGTDEFYNPRPIESAPPIARDIALIVLDGQQRLTALYQALYSKGSLRYAISLQGDRDYGDIDVLDDALLDFKTVSWENLYSTPEAQWEARLLPISSLRSASDFFEWRDEAVPSDDSDGRAWLTEIYRRFLAGIHNYKVPAVIIHKDIEPAAVARIFERVNRMGMTLGAFDLVVARSFSTGFNLRVLWEEARRTHPILQRFLGEDGLPVLSVIALRQRESIRQSAVLDLPGSAIRDGWEEAVANYAAALDFAVRNLGVLHTDWVPYKPILTVLAGLNYDFPLVQNGALISRWYWCTVLGRRYDVASNTRAVADFTKLSTGEDPITRTPVLVRETMLESTRRQQGALHRAFLTAIGARVLQDQGLEDSAVDGELDLTAESLYVRSPESPLDPPIHLRTLSFVLASRSRGRFDVVSPSAQFIESGELDIDAEDLLDLRLARLATFASELAGSPIRLISEEEWELERSAGR</sequence>
<protein>
    <submittedName>
        <fullName evidence="2">DUF262 domain-containing protein</fullName>
    </submittedName>
</protein>
<keyword evidence="3" id="KW-1185">Reference proteome</keyword>
<feature type="domain" description="GmrSD restriction endonucleases N-terminal" evidence="1">
    <location>
        <begin position="13"/>
        <end position="235"/>
    </location>
</feature>
<dbReference type="EMBL" id="JAAXOY010000004">
    <property type="protein sequence ID" value="NKY38139.1"/>
    <property type="molecule type" value="Genomic_DNA"/>
</dbReference>